<protein>
    <submittedName>
        <fullName evidence="2">Predicted exporter</fullName>
    </submittedName>
</protein>
<dbReference type="EMBL" id="UGSO01000001">
    <property type="protein sequence ID" value="SUB17430.1"/>
    <property type="molecule type" value="Genomic_DNA"/>
</dbReference>
<gene>
    <name evidence="2" type="ORF">NCTC9381_03353</name>
</gene>
<evidence type="ECO:0000313" key="3">
    <source>
        <dbReference type="Proteomes" id="UP000254640"/>
    </source>
</evidence>
<keyword evidence="1" id="KW-0472">Membrane</keyword>
<organism evidence="2 3">
    <name type="scientific">Enterobacter agglomerans</name>
    <name type="common">Erwinia herbicola</name>
    <name type="synonym">Pantoea agglomerans</name>
    <dbReference type="NCBI Taxonomy" id="549"/>
    <lineage>
        <taxon>Bacteria</taxon>
        <taxon>Pseudomonadati</taxon>
        <taxon>Pseudomonadota</taxon>
        <taxon>Gammaproteobacteria</taxon>
        <taxon>Enterobacterales</taxon>
        <taxon>Erwiniaceae</taxon>
        <taxon>Pantoea</taxon>
        <taxon>Pantoea agglomerans group</taxon>
    </lineage>
</organism>
<feature type="transmembrane region" description="Helical" evidence="1">
    <location>
        <begin position="150"/>
        <end position="172"/>
    </location>
</feature>
<dbReference type="AlphaFoldDB" id="A0A379AJK5"/>
<name>A0A379AJK5_ENTAG</name>
<dbReference type="Proteomes" id="UP000254640">
    <property type="component" value="Unassembled WGS sequence"/>
</dbReference>
<evidence type="ECO:0000313" key="2">
    <source>
        <dbReference type="EMBL" id="SUB17430.1"/>
    </source>
</evidence>
<keyword evidence="3" id="KW-1185">Reference proteome</keyword>
<keyword evidence="1" id="KW-1133">Transmembrane helix</keyword>
<proteinExistence type="predicted"/>
<reference evidence="2 3" key="1">
    <citation type="submission" date="2018-06" db="EMBL/GenBank/DDBJ databases">
        <authorList>
            <consortium name="Pathogen Informatics"/>
            <person name="Doyle S."/>
        </authorList>
    </citation>
    <scope>NUCLEOTIDE SEQUENCE [LARGE SCALE GENOMIC DNA]</scope>
    <source>
        <strain evidence="2 3">NCTC9381</strain>
    </source>
</reference>
<dbReference type="Gene3D" id="1.20.1640.10">
    <property type="entry name" value="Multidrug efflux transporter AcrB transmembrane domain"/>
    <property type="match status" value="1"/>
</dbReference>
<keyword evidence="1" id="KW-0812">Transmembrane</keyword>
<evidence type="ECO:0000256" key="1">
    <source>
        <dbReference type="SAM" id="Phobius"/>
    </source>
</evidence>
<feature type="transmembrane region" description="Helical" evidence="1">
    <location>
        <begin position="38"/>
        <end position="59"/>
    </location>
</feature>
<accession>A0A379AJK5</accession>
<sequence>MIPTSGVKNSAALAELTKQRPGVSWIDRKSGYDSLFSFWRTLLSGLLALALLLITLSFVLRLGLKAGLRSALPSVLSLAMALATLGWIGASLNLFALLALILVLGIGINYTLFFSNPQGTPLTSLLAVSLAMITTLLTLGMLVFSSTSAIASFGTVLCSGIFSAFLLSPLAMRPTRSRSKR</sequence>
<dbReference type="SUPFAM" id="SSF82866">
    <property type="entry name" value="Multidrug efflux transporter AcrB transmembrane domain"/>
    <property type="match status" value="1"/>
</dbReference>
<feature type="transmembrane region" description="Helical" evidence="1">
    <location>
        <begin position="71"/>
        <end position="88"/>
    </location>
</feature>
<feature type="transmembrane region" description="Helical" evidence="1">
    <location>
        <begin position="125"/>
        <end position="144"/>
    </location>
</feature>
<feature type="transmembrane region" description="Helical" evidence="1">
    <location>
        <begin position="94"/>
        <end position="113"/>
    </location>
</feature>